<reference evidence="1" key="2">
    <citation type="submission" date="2018-07" db="EMBL/GenBank/DDBJ databases">
        <authorList>
            <consortium name="GenomeTrakr network: Whole genome sequencing for foodborne pathogen traceback"/>
        </authorList>
    </citation>
    <scope>NUCLEOTIDE SEQUENCE</scope>
    <source>
        <strain evidence="1">FSIS11811496</strain>
    </source>
</reference>
<dbReference type="EMBL" id="AAKLVY010000034">
    <property type="protein sequence ID" value="ECT1492855.1"/>
    <property type="molecule type" value="Genomic_DNA"/>
</dbReference>
<gene>
    <name evidence="1" type="ORF">DU044_17015</name>
    <name evidence="3" type="ORF">FG567_013995</name>
    <name evidence="2" type="ORF">GB173_08550</name>
</gene>
<proteinExistence type="predicted"/>
<sequence length="103" mass="11282">MAWGVQTWDDNGVPNNYGIKPTMVLSRVNVSNGQISGSWSFTIESGYQLRYLQCPFQSVNSASRRKINFSGGTASLSSAASSDYTENTEPAVAGMIIFYQEKI</sequence>
<name>A0A5C5HF14_SALET</name>
<evidence type="ECO:0000313" key="3">
    <source>
        <dbReference type="EMBL" id="TRK42426.1"/>
    </source>
</evidence>
<reference evidence="2" key="4">
    <citation type="submission" date="2019-10" db="EMBL/GenBank/DDBJ databases">
        <authorList>
            <consortium name="NCBI Pathogen Detection Project"/>
        </authorList>
    </citation>
    <scope>NUCLEOTIDE SEQUENCE</scope>
    <source>
        <strain evidence="2">Salmonella enterica</strain>
    </source>
</reference>
<accession>A0A5C5HF14</accession>
<evidence type="ECO:0000313" key="4">
    <source>
        <dbReference type="Proteomes" id="UP000307596"/>
    </source>
</evidence>
<protein>
    <submittedName>
        <fullName evidence="3">Uncharacterized protein</fullName>
    </submittedName>
</protein>
<evidence type="ECO:0000313" key="2">
    <source>
        <dbReference type="EMBL" id="HAB2076877.1"/>
    </source>
</evidence>
<dbReference type="EMBL" id="DAAFYW010000003">
    <property type="protein sequence ID" value="HAB2076877.1"/>
    <property type="molecule type" value="Genomic_DNA"/>
</dbReference>
<dbReference type="EMBL" id="VDEI02000004">
    <property type="protein sequence ID" value="TRK42426.1"/>
    <property type="molecule type" value="Genomic_DNA"/>
</dbReference>
<evidence type="ECO:0000313" key="1">
    <source>
        <dbReference type="EMBL" id="ECT1492855.1"/>
    </source>
</evidence>
<reference evidence="2" key="1">
    <citation type="journal article" date="2018" name="Genome Biol.">
        <title>SKESA: strategic k-mer extension for scrupulous assemblies.</title>
        <authorList>
            <person name="Souvorov A."/>
            <person name="Agarwala R."/>
            <person name="Lipman D.J."/>
        </authorList>
    </citation>
    <scope>NUCLEOTIDE SEQUENCE</scope>
    <source>
        <strain evidence="2">Salmonella enterica</strain>
    </source>
</reference>
<reference evidence="3 4" key="3">
    <citation type="journal article" date="2019" name="Appl. Environ. Microbiol.">
        <title>Clinically Unreported Salmonellosis Outbreak Detected via Comparative Genomic Analysis of Municipal Wastewater Salmonella Isolates.</title>
        <authorList>
            <person name="Diemert S."/>
            <person name="Yan T."/>
        </authorList>
    </citation>
    <scope>NUCLEOTIDE SEQUENCE [LARGE SCALE GENOMIC DNA]</scope>
    <source>
        <strain evidence="3 4">HIY0008</strain>
    </source>
</reference>
<comment type="caution">
    <text evidence="3">The sequence shown here is derived from an EMBL/GenBank/DDBJ whole genome shotgun (WGS) entry which is preliminary data.</text>
</comment>
<organism evidence="3 4">
    <name type="scientific">Salmonella enterica subsp. enterica serovar Give</name>
    <dbReference type="NCBI Taxonomy" id="46626"/>
    <lineage>
        <taxon>Bacteria</taxon>
        <taxon>Pseudomonadati</taxon>
        <taxon>Pseudomonadota</taxon>
        <taxon>Gammaproteobacteria</taxon>
        <taxon>Enterobacterales</taxon>
        <taxon>Enterobacteriaceae</taxon>
        <taxon>Salmonella</taxon>
    </lineage>
</organism>
<dbReference type="AlphaFoldDB" id="A0A5C5HF14"/>
<dbReference type="Proteomes" id="UP000307596">
    <property type="component" value="Unassembled WGS sequence"/>
</dbReference>